<dbReference type="EMBL" id="JBHLHV010000001">
    <property type="protein sequence ID" value="MFB8892493.1"/>
    <property type="molecule type" value="Genomic_DNA"/>
</dbReference>
<keyword evidence="14" id="KW-1185">Reference proteome</keyword>
<proteinExistence type="inferred from homology"/>
<dbReference type="InterPro" id="IPR029044">
    <property type="entry name" value="Nucleotide-diphossugar_trans"/>
</dbReference>
<keyword evidence="3 13" id="KW-0328">Glycosyltransferase</keyword>
<dbReference type="Proteomes" id="UP001589643">
    <property type="component" value="Unassembled WGS sequence"/>
</dbReference>
<keyword evidence="11" id="KW-1133">Transmembrane helix</keyword>
<sequence>MTLERRPPLHRPTVSVVIPVKDDAVMLRRCLRALAQQSEQPDEIVVVDNGSRDDSAGVARAAGARVVECMTAGIPAAAATGYDHATGDLVLRLDADSLPDPTWVADFRRDFAQRPDVDVLTGAAHFVDGPRALRVPLAATYLGLYALLGFAALGHLPLFGSNLAFRRAAWRSVRTEVHRGDAEVHDDFDLAFHLGGRHRIAYSRRADMGISMRPFDDGRAFRTRIARGFRTVLTHWPDELPHRRVARRLRRAQRVAPEHPASALSAQVSP</sequence>
<keyword evidence="4 13" id="KW-0808">Transferase</keyword>
<evidence type="ECO:0000256" key="2">
    <source>
        <dbReference type="ARBA" id="ARBA00022475"/>
    </source>
</evidence>
<keyword evidence="11" id="KW-0812">Transmembrane</keyword>
<comment type="subcellular location">
    <subcellularLocation>
        <location evidence="1">Cell membrane</location>
    </subcellularLocation>
</comment>
<dbReference type="CDD" id="cd00761">
    <property type="entry name" value="Glyco_tranf_GTA_type"/>
    <property type="match status" value="1"/>
</dbReference>
<evidence type="ECO:0000256" key="6">
    <source>
        <dbReference type="ARBA" id="ARBA00037281"/>
    </source>
</evidence>
<dbReference type="SUPFAM" id="SSF53448">
    <property type="entry name" value="Nucleotide-diphospho-sugar transferases"/>
    <property type="match status" value="1"/>
</dbReference>
<evidence type="ECO:0000259" key="12">
    <source>
        <dbReference type="Pfam" id="PF00535"/>
    </source>
</evidence>
<comment type="similarity">
    <text evidence="8">Belongs to the glycosyltransferase 2 family. CrtQ subfamily.</text>
</comment>
<evidence type="ECO:0000256" key="4">
    <source>
        <dbReference type="ARBA" id="ARBA00022679"/>
    </source>
</evidence>
<dbReference type="PANTHER" id="PTHR43646:SF2">
    <property type="entry name" value="GLYCOSYLTRANSFERASE 2-LIKE DOMAIN-CONTAINING PROTEIN"/>
    <property type="match status" value="1"/>
</dbReference>
<evidence type="ECO:0000256" key="1">
    <source>
        <dbReference type="ARBA" id="ARBA00004236"/>
    </source>
</evidence>
<evidence type="ECO:0000256" key="8">
    <source>
        <dbReference type="ARBA" id="ARBA00038120"/>
    </source>
</evidence>
<keyword evidence="2" id="KW-1003">Cell membrane</keyword>
<name>A0ABV5ER92_9MICO</name>
<evidence type="ECO:0000256" key="10">
    <source>
        <dbReference type="SAM" id="MobiDB-lite"/>
    </source>
</evidence>
<dbReference type="GO" id="GO:0016757">
    <property type="term" value="F:glycosyltransferase activity"/>
    <property type="evidence" value="ECO:0007669"/>
    <property type="project" value="UniProtKB-KW"/>
</dbReference>
<evidence type="ECO:0000256" key="9">
    <source>
        <dbReference type="ARBA" id="ARBA00040345"/>
    </source>
</evidence>
<evidence type="ECO:0000256" key="3">
    <source>
        <dbReference type="ARBA" id="ARBA00022676"/>
    </source>
</evidence>
<evidence type="ECO:0000256" key="5">
    <source>
        <dbReference type="ARBA" id="ARBA00023136"/>
    </source>
</evidence>
<dbReference type="InterPro" id="IPR001173">
    <property type="entry name" value="Glyco_trans_2-like"/>
</dbReference>
<reference evidence="13 14" key="1">
    <citation type="submission" date="2024-08" db="EMBL/GenBank/DDBJ databases">
        <title>Heavy metals resistant antinobacteria isolated from wastewater.</title>
        <authorList>
            <person name="Roman Ponce B."/>
            <person name="Blanco Mercado M.A."/>
            <person name="Avila Aldana I.N."/>
            <person name="Morales Arrieta S."/>
        </authorList>
    </citation>
    <scope>NUCLEOTIDE SEQUENCE [LARGE SCALE GENOMIC DNA]</scope>
    <source>
        <strain evidence="14">sma-1</strain>
    </source>
</reference>
<keyword evidence="5 11" id="KW-0472">Membrane</keyword>
<dbReference type="Pfam" id="PF00535">
    <property type="entry name" value="Glycos_transf_2"/>
    <property type="match status" value="1"/>
</dbReference>
<feature type="domain" description="Glycosyltransferase 2-like" evidence="12">
    <location>
        <begin position="15"/>
        <end position="135"/>
    </location>
</feature>
<evidence type="ECO:0000313" key="14">
    <source>
        <dbReference type="Proteomes" id="UP001589643"/>
    </source>
</evidence>
<evidence type="ECO:0000256" key="7">
    <source>
        <dbReference type="ARBA" id="ARBA00037904"/>
    </source>
</evidence>
<comment type="caution">
    <text evidence="13">The sequence shown here is derived from an EMBL/GenBank/DDBJ whole genome shotgun (WGS) entry which is preliminary data.</text>
</comment>
<comment type="function">
    <text evidence="6">Catalyzes the glycosylation of 4,4'-diaponeurosporenoate, i.e. the esterification of glucose at the C1'' position with the carboxyl group of 4,4'-diaponeurosporenic acid, to form glycosyl-4,4'-diaponeurosporenoate. This is a step in the biosynthesis of staphyloxanthin, an orange pigment present in most staphylococci strains.</text>
</comment>
<protein>
    <recommendedName>
        <fullName evidence="9">4,4'-diaponeurosporenoate glycosyltransferase</fullName>
    </recommendedName>
</protein>
<dbReference type="PANTHER" id="PTHR43646">
    <property type="entry name" value="GLYCOSYLTRANSFERASE"/>
    <property type="match status" value="1"/>
</dbReference>
<feature type="transmembrane region" description="Helical" evidence="11">
    <location>
        <begin position="142"/>
        <end position="165"/>
    </location>
</feature>
<evidence type="ECO:0000313" key="13">
    <source>
        <dbReference type="EMBL" id="MFB8892493.1"/>
    </source>
</evidence>
<accession>A0ABV5ER92</accession>
<dbReference type="RefSeq" id="WP_114588057.1">
    <property type="nucleotide sequence ID" value="NZ_JBHLHV010000001.1"/>
</dbReference>
<gene>
    <name evidence="13" type="ORF">AB7P39_06490</name>
</gene>
<evidence type="ECO:0000256" key="11">
    <source>
        <dbReference type="SAM" id="Phobius"/>
    </source>
</evidence>
<organism evidence="13 14">
    <name type="scientific">Microbacterium plantarum</name>
    <dbReference type="NCBI Taxonomy" id="1816425"/>
    <lineage>
        <taxon>Bacteria</taxon>
        <taxon>Bacillati</taxon>
        <taxon>Actinomycetota</taxon>
        <taxon>Actinomycetes</taxon>
        <taxon>Micrococcales</taxon>
        <taxon>Microbacteriaceae</taxon>
        <taxon>Microbacterium</taxon>
    </lineage>
</organism>
<comment type="pathway">
    <text evidence="7">Carotenoid biosynthesis; staphyloxanthin biosynthesis; staphyloxanthin from farnesyl diphosphate: step 4/5.</text>
</comment>
<feature type="region of interest" description="Disordered" evidence="10">
    <location>
        <begin position="251"/>
        <end position="270"/>
    </location>
</feature>
<dbReference type="Gene3D" id="3.90.550.10">
    <property type="entry name" value="Spore Coat Polysaccharide Biosynthesis Protein SpsA, Chain A"/>
    <property type="match status" value="1"/>
</dbReference>